<dbReference type="InterPro" id="IPR012677">
    <property type="entry name" value="Nucleotide-bd_a/b_plait_sf"/>
</dbReference>
<comment type="similarity">
    <text evidence="9 10">Belongs to the eIF-3 subunit B family.</text>
</comment>
<evidence type="ECO:0000256" key="4">
    <source>
        <dbReference type="ARBA" id="ARBA00022574"/>
    </source>
</evidence>
<keyword evidence="2 9" id="KW-0963">Cytoplasm</keyword>
<keyword evidence="14" id="KW-1185">Reference proteome</keyword>
<dbReference type="PANTHER" id="PTHR14068">
    <property type="entry name" value="EUKARYOTIC TRANSLATION INITIATION FACTOR 3 EIF3 -RELATED"/>
    <property type="match status" value="1"/>
</dbReference>
<feature type="domain" description="RRM" evidence="12">
    <location>
        <begin position="57"/>
        <end position="141"/>
    </location>
</feature>
<reference evidence="15" key="2">
    <citation type="submission" date="2025-04" db="UniProtKB">
        <authorList>
            <consortium name="RefSeq"/>
        </authorList>
    </citation>
    <scope>IDENTIFICATION</scope>
    <source>
        <tissue evidence="15">Whole body</tissue>
    </source>
</reference>
<evidence type="ECO:0000256" key="7">
    <source>
        <dbReference type="ARBA" id="ARBA00022917"/>
    </source>
</evidence>
<dbReference type="GO" id="GO:0033290">
    <property type="term" value="C:eukaryotic 48S preinitiation complex"/>
    <property type="evidence" value="ECO:0007669"/>
    <property type="project" value="UniProtKB-UniRule"/>
</dbReference>
<dbReference type="InterPro" id="IPR013979">
    <property type="entry name" value="TIF_beta_prop-like"/>
</dbReference>
<dbReference type="GO" id="GO:0003723">
    <property type="term" value="F:RNA binding"/>
    <property type="evidence" value="ECO:0007669"/>
    <property type="project" value="UniProtKB-UniRule"/>
</dbReference>
<keyword evidence="3 9" id="KW-0396">Initiation factor</keyword>
<dbReference type="InterPro" id="IPR035979">
    <property type="entry name" value="RBD_domain_sf"/>
</dbReference>
<proteinExistence type="inferred from homology"/>
<dbReference type="Pfam" id="PF00076">
    <property type="entry name" value="RRM_1"/>
    <property type="match status" value="1"/>
</dbReference>
<evidence type="ECO:0000256" key="10">
    <source>
        <dbReference type="PIRNR" id="PIRNR036424"/>
    </source>
</evidence>
<dbReference type="Pfam" id="PF08662">
    <property type="entry name" value="eIF2A"/>
    <property type="match status" value="1"/>
</dbReference>
<feature type="compositionally biased region" description="Basic and acidic residues" evidence="11">
    <location>
        <begin position="1"/>
        <end position="23"/>
    </location>
</feature>
<evidence type="ECO:0000256" key="8">
    <source>
        <dbReference type="ARBA" id="ARBA00047068"/>
    </source>
</evidence>
<keyword evidence="6 9" id="KW-0694">RNA-binding</keyword>
<comment type="subunit">
    <text evidence="8">Component of the eukaryotic translation initiation factor 3 (eIF-3) complex. The eIF-3 complex interacts with pix. Interacts with mxt.</text>
</comment>
<name>A0A2S2R1K5_9HEMI</name>
<accession>A0A2S2R1K5</accession>
<comment type="subcellular location">
    <subcellularLocation>
        <location evidence="1 9 10">Cytoplasm</location>
    </subcellularLocation>
</comment>
<dbReference type="PROSITE" id="PS50102">
    <property type="entry name" value="RRM"/>
    <property type="match status" value="1"/>
</dbReference>
<dbReference type="InterPro" id="IPR000504">
    <property type="entry name" value="RRM_dom"/>
</dbReference>
<dbReference type="GO" id="GO:0031369">
    <property type="term" value="F:translation initiation factor binding"/>
    <property type="evidence" value="ECO:0007669"/>
    <property type="project" value="InterPro"/>
</dbReference>
<dbReference type="InterPro" id="IPR034363">
    <property type="entry name" value="eIF3B_RRM"/>
</dbReference>
<evidence type="ECO:0000256" key="6">
    <source>
        <dbReference type="ARBA" id="ARBA00022884"/>
    </source>
</evidence>
<dbReference type="HAMAP" id="MF_03001">
    <property type="entry name" value="eIF3b"/>
    <property type="match status" value="1"/>
</dbReference>
<dbReference type="SUPFAM" id="SSF54928">
    <property type="entry name" value="RNA-binding domain, RBD"/>
    <property type="match status" value="1"/>
</dbReference>
<evidence type="ECO:0000256" key="11">
    <source>
        <dbReference type="SAM" id="MobiDB-lite"/>
    </source>
</evidence>
<sequence length="689" mass="80238">MAKKKDSEKHEDGQKGKYNKDDAEANELENFVDDISDEELLEDVLQRKPKVSDGVDTVIIVDGVPQVNPERFDKLKQVITKIFAQFGKITSDYYPKTENGHTKGYIFIEYEKHESALEAVTQANNYKLDKQHTFLINLFSDYKKYNDIPEKWEPPTPQPFPERPNLQYFLMEPDAFDQYYVYNVNNHIEVWLNSNPQPTKLVEREKWTESLIMWSPLGTYLATLHKQGVVLWGGPNFTNVLKLSHRNVQFVDFSPCEQYLVAYAPLDNGEQKLTIFDIRTGAEKRSFISDAPMGGPVPILRWSKDDKYFARIGHNTLSVYETPSFGLLDKKSITVNGIRDFSWSPRNNVLAYWVAEDKDVPARVVLLEIPSRKEIRANNLFNVADCKIHWQKAGDYLCVKVDRYAKIKREKGDVKYSGMYYNFEIFHMREKNIPVDSVEIKEPIHAFAWEPIGSKFAIIHGEPSNNSVSFYNVKSGQAPILLKKLDKHFCSHLFWSPAGQYIVIAEIRDSGALEFVDTADFTTMCSTEHYKATDIEWDPTGRFVATGVSSWKTKGDTGYWIWSFQGRILNRFNTNTYCHMQWRPRPPTLLSAKQQKDIKKSLKKYTSQFETKDKMRMSKASKEVIDKRRKLIKEFEEYRSKRLADWNKQKAERMSLRKHIDTDELDSDRKNVEEEKVEFLVKEEVTVIE</sequence>
<dbReference type="RefSeq" id="XP_025419077.1">
    <property type="nucleotide sequence ID" value="XM_025563292.1"/>
</dbReference>
<dbReference type="CDD" id="cd12278">
    <property type="entry name" value="RRM_eIF3B"/>
    <property type="match status" value="1"/>
</dbReference>
<evidence type="ECO:0000256" key="2">
    <source>
        <dbReference type="ARBA" id="ARBA00022490"/>
    </source>
</evidence>
<dbReference type="GO" id="GO:0003743">
    <property type="term" value="F:translation initiation factor activity"/>
    <property type="evidence" value="ECO:0007669"/>
    <property type="project" value="UniProtKB-UniRule"/>
</dbReference>
<dbReference type="SMART" id="SM00360">
    <property type="entry name" value="RRM"/>
    <property type="match status" value="1"/>
</dbReference>
<dbReference type="GO" id="GO:0016282">
    <property type="term" value="C:eukaryotic 43S preinitiation complex"/>
    <property type="evidence" value="ECO:0007669"/>
    <property type="project" value="UniProtKB-UniRule"/>
</dbReference>
<evidence type="ECO:0000313" key="15">
    <source>
        <dbReference type="RefSeq" id="XP_025419077.1"/>
    </source>
</evidence>
<gene>
    <name evidence="13" type="primary">eIF3-S9</name>
    <name evidence="15" type="synonym">LOC112689536</name>
    <name evidence="13" type="ORF">g.65068</name>
</gene>
<dbReference type="Proteomes" id="UP000694846">
    <property type="component" value="Unplaced"/>
</dbReference>
<dbReference type="Gene3D" id="3.30.70.330">
    <property type="match status" value="1"/>
</dbReference>
<keyword evidence="7 9" id="KW-0648">Protein biosynthesis</keyword>
<protein>
    <recommendedName>
        <fullName evidence="9 10">Eukaryotic translation initiation factor 3 subunit B</fullName>
        <shortName evidence="9 10">eIF3b</shortName>
    </recommendedName>
    <alternativeName>
        <fullName evidence="9">Eukaryotic translation initiation factor 3 subunit 9</fullName>
    </alternativeName>
</protein>
<dbReference type="InterPro" id="IPR015943">
    <property type="entry name" value="WD40/YVTN_repeat-like_dom_sf"/>
</dbReference>
<evidence type="ECO:0000313" key="14">
    <source>
        <dbReference type="Proteomes" id="UP000694846"/>
    </source>
</evidence>
<dbReference type="AlphaFoldDB" id="A0A2S2R1K5"/>
<comment type="function">
    <text evidence="9">RNA-binding component of the eukaryotic translation initiation factor 3 (eIF-3) complex, which is involved in protein synthesis of a specialized repertoire of mRNAs and, together with other initiation factors, stimulates binding of mRNA and methionyl-tRNAi to the 40S ribosome. The eIF-3 complex specifically targets and initiates translation of a subset of mRNAs involved in cell proliferation.</text>
</comment>
<evidence type="ECO:0000256" key="1">
    <source>
        <dbReference type="ARBA" id="ARBA00004496"/>
    </source>
</evidence>
<reference evidence="13" key="1">
    <citation type="submission" date="2018-04" db="EMBL/GenBank/DDBJ databases">
        <title>Transcriptome assembly of Sipha flava.</title>
        <authorList>
            <person name="Scully E.D."/>
            <person name="Geib S.M."/>
            <person name="Palmer N.A."/>
            <person name="Koch K."/>
            <person name="Bradshaw J."/>
            <person name="Heng-Moss T."/>
            <person name="Sarath G."/>
        </authorList>
    </citation>
    <scope>NUCLEOTIDE SEQUENCE</scope>
</reference>
<keyword evidence="4" id="KW-0853">WD repeat</keyword>
<dbReference type="EMBL" id="GGMS01014662">
    <property type="protein sequence ID" value="MBY83865.1"/>
    <property type="molecule type" value="Transcribed_RNA"/>
</dbReference>
<organism evidence="13">
    <name type="scientific">Sipha flava</name>
    <name type="common">yellow sugarcane aphid</name>
    <dbReference type="NCBI Taxonomy" id="143950"/>
    <lineage>
        <taxon>Eukaryota</taxon>
        <taxon>Metazoa</taxon>
        <taxon>Ecdysozoa</taxon>
        <taxon>Arthropoda</taxon>
        <taxon>Hexapoda</taxon>
        <taxon>Insecta</taxon>
        <taxon>Pterygota</taxon>
        <taxon>Neoptera</taxon>
        <taxon>Paraneoptera</taxon>
        <taxon>Hemiptera</taxon>
        <taxon>Sternorrhyncha</taxon>
        <taxon>Aphidomorpha</taxon>
        <taxon>Aphidoidea</taxon>
        <taxon>Aphididae</taxon>
        <taxon>Sipha</taxon>
    </lineage>
</organism>
<evidence type="ECO:0000313" key="13">
    <source>
        <dbReference type="EMBL" id="MBY83865.1"/>
    </source>
</evidence>
<evidence type="ECO:0000256" key="5">
    <source>
        <dbReference type="ARBA" id="ARBA00022737"/>
    </source>
</evidence>
<dbReference type="FunFam" id="3.30.70.330:FF:000607">
    <property type="entry name" value="Eukaryotic translation initiation factor 3 subunit B"/>
    <property type="match status" value="1"/>
</dbReference>
<dbReference type="OrthoDB" id="10250414at2759"/>
<dbReference type="PANTHER" id="PTHR14068:SF0">
    <property type="entry name" value="EUKARYOTIC TRANSLATION INITIATION FACTOR 3 SUBUNIT B"/>
    <property type="match status" value="1"/>
</dbReference>
<feature type="region of interest" description="Disordered" evidence="11">
    <location>
        <begin position="1"/>
        <end position="29"/>
    </location>
</feature>
<dbReference type="GO" id="GO:0005852">
    <property type="term" value="C:eukaryotic translation initiation factor 3 complex"/>
    <property type="evidence" value="ECO:0007669"/>
    <property type="project" value="UniProtKB-UniRule"/>
</dbReference>
<dbReference type="Gene3D" id="2.130.10.10">
    <property type="entry name" value="YVTN repeat-like/Quinoprotein amine dehydrogenase"/>
    <property type="match status" value="2"/>
</dbReference>
<dbReference type="SUPFAM" id="SSF82171">
    <property type="entry name" value="DPP6 N-terminal domain-like"/>
    <property type="match status" value="1"/>
</dbReference>
<dbReference type="GO" id="GO:0001732">
    <property type="term" value="P:formation of cytoplasmic translation initiation complex"/>
    <property type="evidence" value="ECO:0007669"/>
    <property type="project" value="UniProtKB-UniRule"/>
</dbReference>
<keyword evidence="5" id="KW-0677">Repeat</keyword>
<dbReference type="InterPro" id="IPR011400">
    <property type="entry name" value="EIF3B"/>
</dbReference>
<dbReference type="PIRSF" id="PIRSF036424">
    <property type="entry name" value="eIF3b"/>
    <property type="match status" value="1"/>
</dbReference>
<evidence type="ECO:0000256" key="3">
    <source>
        <dbReference type="ARBA" id="ARBA00022540"/>
    </source>
</evidence>
<evidence type="ECO:0000256" key="9">
    <source>
        <dbReference type="HAMAP-Rule" id="MF_03001"/>
    </source>
</evidence>
<comment type="function">
    <text evidence="10">Component of the eukaryotic translation initiation factor 3 (eIF-3) complex, which is involved in protein synthesis and, together with other initiation factors, stimulates binding of mRNA and methionyl-tRNAi to the 40S ribosome.</text>
</comment>
<evidence type="ECO:0000259" key="12">
    <source>
        <dbReference type="PROSITE" id="PS50102"/>
    </source>
</evidence>